<reference evidence="2 3" key="1">
    <citation type="submission" date="2020-04" db="EMBL/GenBank/DDBJ databases">
        <authorList>
            <person name="Laetsch R D."/>
            <person name="Stevens L."/>
            <person name="Kumar S."/>
            <person name="Blaxter L. M."/>
        </authorList>
    </citation>
    <scope>NUCLEOTIDE SEQUENCE [LARGE SCALE GENOMIC DNA]</scope>
</reference>
<dbReference type="Pfam" id="PF00650">
    <property type="entry name" value="CRAL_TRIO"/>
    <property type="match status" value="1"/>
</dbReference>
<dbReference type="SUPFAM" id="SSF52087">
    <property type="entry name" value="CRAL/TRIO domain"/>
    <property type="match status" value="1"/>
</dbReference>
<dbReference type="InterPro" id="IPR053302">
    <property type="entry name" value="CRAL-TRIO_domain"/>
</dbReference>
<dbReference type="InterPro" id="IPR036865">
    <property type="entry name" value="CRAL-TRIO_dom_sf"/>
</dbReference>
<evidence type="ECO:0000313" key="3">
    <source>
        <dbReference type="Proteomes" id="UP000494206"/>
    </source>
</evidence>
<feature type="domain" description="CRAL-TRIO" evidence="1">
    <location>
        <begin position="105"/>
        <end position="251"/>
    </location>
</feature>
<dbReference type="Proteomes" id="UP000494206">
    <property type="component" value="Unassembled WGS sequence"/>
</dbReference>
<name>A0A8S1F8I1_9PELO</name>
<sequence>MASSQISQTEREKINKLRTLVKDALSEYYDTDFNLLRWLQGHNSLSIEEVAKKLRHHLNLRNSTWNLDEMHKADRNHKIHHHWKYGITGKSGILENVIVNIEQCGKTDYSGMMESYSVSEVMRARLVDLEQMLAAVMKVEKETGKQASILYVMDITGLEYNKKLYDLVTGSMKSLADFMADHYVEMIKFFVPVCVPSFAYALYTVVRPLLPEKTKDKVRLISEHQWREEILNYAQIDSLPCTWNDDNHKFPAKIDLPVPYPLDGYYSAKNLKPPPNTESITVVAGKAHVLTKFLKKGDILKWWVRGNRNFGFGVFWSEDENVADFFIAKQAFPSFLWMPGPTIVPLEDLLTVPKDAYYHIWVSNERSWWFSLNAHLAVDIISIS</sequence>
<protein>
    <recommendedName>
        <fullName evidence="1">CRAL-TRIO domain-containing protein</fullName>
    </recommendedName>
</protein>
<proteinExistence type="predicted"/>
<dbReference type="InterPro" id="IPR001251">
    <property type="entry name" value="CRAL-TRIO_dom"/>
</dbReference>
<dbReference type="PANTHER" id="PTHR47159">
    <property type="entry name" value="PROTEIN CBG07705-RELATED"/>
    <property type="match status" value="1"/>
</dbReference>
<dbReference type="SMART" id="SM00516">
    <property type="entry name" value="SEC14"/>
    <property type="match status" value="1"/>
</dbReference>
<dbReference type="AlphaFoldDB" id="A0A8S1F8I1"/>
<dbReference type="Pfam" id="PF25883">
    <property type="entry name" value="F28H7_8_C"/>
    <property type="match status" value="1"/>
</dbReference>
<dbReference type="Gene3D" id="3.40.525.10">
    <property type="entry name" value="CRAL-TRIO lipid binding domain"/>
    <property type="match status" value="1"/>
</dbReference>
<keyword evidence="3" id="KW-1185">Reference proteome</keyword>
<evidence type="ECO:0000259" key="1">
    <source>
        <dbReference type="PROSITE" id="PS50191"/>
    </source>
</evidence>
<gene>
    <name evidence="2" type="ORF">CBOVIS_LOCUS11676</name>
</gene>
<dbReference type="Gene3D" id="2.60.120.680">
    <property type="entry name" value="GOLD domain"/>
    <property type="match status" value="1"/>
</dbReference>
<evidence type="ECO:0000313" key="2">
    <source>
        <dbReference type="EMBL" id="CAB3410112.1"/>
    </source>
</evidence>
<dbReference type="EMBL" id="CADEPM010000010">
    <property type="protein sequence ID" value="CAB3410112.1"/>
    <property type="molecule type" value="Genomic_DNA"/>
</dbReference>
<dbReference type="PANTHER" id="PTHR47159:SF5">
    <property type="entry name" value="CRAL-TRIO DOMAIN-CONTAINING PROTEIN"/>
    <property type="match status" value="1"/>
</dbReference>
<accession>A0A8S1F8I1</accession>
<dbReference type="CDD" id="cd00170">
    <property type="entry name" value="SEC14"/>
    <property type="match status" value="1"/>
</dbReference>
<dbReference type="PROSITE" id="PS50191">
    <property type="entry name" value="CRAL_TRIO"/>
    <property type="match status" value="1"/>
</dbReference>
<comment type="caution">
    <text evidence="2">The sequence shown here is derived from an EMBL/GenBank/DDBJ whole genome shotgun (WGS) entry which is preliminary data.</text>
</comment>
<dbReference type="InterPro" id="IPR058960">
    <property type="entry name" value="Ctg-1-like_C"/>
</dbReference>
<dbReference type="OrthoDB" id="1434354at2759"/>
<organism evidence="2 3">
    <name type="scientific">Caenorhabditis bovis</name>
    <dbReference type="NCBI Taxonomy" id="2654633"/>
    <lineage>
        <taxon>Eukaryota</taxon>
        <taxon>Metazoa</taxon>
        <taxon>Ecdysozoa</taxon>
        <taxon>Nematoda</taxon>
        <taxon>Chromadorea</taxon>
        <taxon>Rhabditida</taxon>
        <taxon>Rhabditina</taxon>
        <taxon>Rhabditomorpha</taxon>
        <taxon>Rhabditoidea</taxon>
        <taxon>Rhabditidae</taxon>
        <taxon>Peloderinae</taxon>
        <taxon>Caenorhabditis</taxon>
    </lineage>
</organism>